<dbReference type="AlphaFoldDB" id="A0A1F4UWH1"/>
<evidence type="ECO:0008006" key="3">
    <source>
        <dbReference type="Google" id="ProtNLM"/>
    </source>
</evidence>
<evidence type="ECO:0000313" key="2">
    <source>
        <dbReference type="Proteomes" id="UP000177371"/>
    </source>
</evidence>
<dbReference type="Pfam" id="PF13692">
    <property type="entry name" value="Glyco_trans_1_4"/>
    <property type="match status" value="1"/>
</dbReference>
<dbReference type="PANTHER" id="PTHR12526">
    <property type="entry name" value="GLYCOSYLTRANSFERASE"/>
    <property type="match status" value="1"/>
</dbReference>
<proteinExistence type="predicted"/>
<protein>
    <recommendedName>
        <fullName evidence="3">Glycosyl transferase family 1 domain-containing protein</fullName>
    </recommendedName>
</protein>
<comment type="caution">
    <text evidence="1">The sequence shown here is derived from an EMBL/GenBank/DDBJ whole genome shotgun (WGS) entry which is preliminary data.</text>
</comment>
<organism evidence="1 2">
    <name type="scientific">candidate division WWE3 bacterium RBG_16_37_10</name>
    <dbReference type="NCBI Taxonomy" id="1802610"/>
    <lineage>
        <taxon>Bacteria</taxon>
        <taxon>Katanobacteria</taxon>
    </lineage>
</organism>
<sequence length="398" mass="46471">MEDIKYNIICLSNQLWDFPNWTNKRHVMSRLAKRGNNILFVDPPLTTGRVFFRQIRKGNWNLARSFISVKRDEGVKVFSPLNYLPFFDLLSRFHSSRLKYISKLLLNSKRKTILWVYHVEISGLQNYINTVPHDLLIYDCVDNYEAFPKYDTEMKKEWIRNQEEYLAKKADLIFATTPGLVEKLQKYNSKVYFTPNVGDYERFHDAKKFKDTLPEDLKDISRPRIGFSGSLDEYKFDARLVRNLAETYPNYSFILIGQIAYKDRNADLEKIGLGGLNNVYFLGEKPFEEMPKYYAGFDAYIIPYQLNEYTVGGCFPVKFHEALAVGVPTIVTDLPAYLPFKNVSYIAKNNEDFSDSLKKALEEDNDNKVKERKEVAKQNNWDGKVDSMLGYINEALKK</sequence>
<name>A0A1F4UWH1_UNCKA</name>
<dbReference type="EMBL" id="MEUT01000052">
    <property type="protein sequence ID" value="OGC49307.1"/>
    <property type="molecule type" value="Genomic_DNA"/>
</dbReference>
<accession>A0A1F4UWH1</accession>
<reference evidence="1 2" key="1">
    <citation type="journal article" date="2016" name="Nat. Commun.">
        <title>Thousands of microbial genomes shed light on interconnected biogeochemical processes in an aquifer system.</title>
        <authorList>
            <person name="Anantharaman K."/>
            <person name="Brown C.T."/>
            <person name="Hug L.A."/>
            <person name="Sharon I."/>
            <person name="Castelle C.J."/>
            <person name="Probst A.J."/>
            <person name="Thomas B.C."/>
            <person name="Singh A."/>
            <person name="Wilkins M.J."/>
            <person name="Karaoz U."/>
            <person name="Brodie E.L."/>
            <person name="Williams K.H."/>
            <person name="Hubbard S.S."/>
            <person name="Banfield J.F."/>
        </authorList>
    </citation>
    <scope>NUCLEOTIDE SEQUENCE [LARGE SCALE GENOMIC DNA]</scope>
</reference>
<dbReference type="Gene3D" id="3.40.50.2000">
    <property type="entry name" value="Glycogen Phosphorylase B"/>
    <property type="match status" value="1"/>
</dbReference>
<dbReference type="Proteomes" id="UP000177371">
    <property type="component" value="Unassembled WGS sequence"/>
</dbReference>
<evidence type="ECO:0000313" key="1">
    <source>
        <dbReference type="EMBL" id="OGC49307.1"/>
    </source>
</evidence>
<dbReference type="SUPFAM" id="SSF53756">
    <property type="entry name" value="UDP-Glycosyltransferase/glycogen phosphorylase"/>
    <property type="match status" value="1"/>
</dbReference>
<dbReference type="STRING" id="1802610.A2W32_02990"/>
<dbReference type="Gene3D" id="3.40.50.11010">
    <property type="match status" value="1"/>
</dbReference>
<dbReference type="PANTHER" id="PTHR12526:SF637">
    <property type="entry name" value="GLYCOSYLTRANSFERASE EPSF-RELATED"/>
    <property type="match status" value="1"/>
</dbReference>
<gene>
    <name evidence="1" type="ORF">A2W32_02990</name>
</gene>